<dbReference type="InterPro" id="IPR029787">
    <property type="entry name" value="Nucleotide_cyclase"/>
</dbReference>
<feature type="transmembrane region" description="Helical" evidence="1">
    <location>
        <begin position="364"/>
        <end position="384"/>
    </location>
</feature>
<evidence type="ECO:0000313" key="4">
    <source>
        <dbReference type="Proteomes" id="UP001596055"/>
    </source>
</evidence>
<feature type="transmembrane region" description="Helical" evidence="1">
    <location>
        <begin position="310"/>
        <end position="332"/>
    </location>
</feature>
<dbReference type="PANTHER" id="PTHR33121:SF70">
    <property type="entry name" value="SIGNALING PROTEIN YKOW"/>
    <property type="match status" value="1"/>
</dbReference>
<gene>
    <name evidence="3" type="ORF">ACFPQA_09355</name>
</gene>
<protein>
    <submittedName>
        <fullName evidence="3">EAL domain-containing protein</fullName>
    </submittedName>
</protein>
<dbReference type="InterPro" id="IPR050706">
    <property type="entry name" value="Cyclic-di-GMP_PDE-like"/>
</dbReference>
<evidence type="ECO:0000256" key="1">
    <source>
        <dbReference type="SAM" id="Phobius"/>
    </source>
</evidence>
<dbReference type="RefSeq" id="WP_248155858.1">
    <property type="nucleotide sequence ID" value="NZ_JAKZAJ010000002.1"/>
</dbReference>
<feature type="domain" description="EAL" evidence="2">
    <location>
        <begin position="622"/>
        <end position="868"/>
    </location>
</feature>
<dbReference type="InterPro" id="IPR011623">
    <property type="entry name" value="7TMR_DISM_rcpt_extracell_dom1"/>
</dbReference>
<feature type="transmembrane region" description="Helical" evidence="1">
    <location>
        <begin position="248"/>
        <end position="272"/>
    </location>
</feature>
<dbReference type="PANTHER" id="PTHR33121">
    <property type="entry name" value="CYCLIC DI-GMP PHOSPHODIESTERASE PDEF"/>
    <property type="match status" value="1"/>
</dbReference>
<dbReference type="Pfam" id="PF00563">
    <property type="entry name" value="EAL"/>
    <property type="match status" value="1"/>
</dbReference>
<comment type="caution">
    <text evidence="3">The sequence shown here is derived from an EMBL/GenBank/DDBJ whole genome shotgun (WGS) entry which is preliminary data.</text>
</comment>
<proteinExistence type="predicted"/>
<evidence type="ECO:0000259" key="2">
    <source>
        <dbReference type="PROSITE" id="PS50883"/>
    </source>
</evidence>
<dbReference type="CDD" id="cd01948">
    <property type="entry name" value="EAL"/>
    <property type="match status" value="1"/>
</dbReference>
<dbReference type="Pfam" id="PF07696">
    <property type="entry name" value="7TMR-DISMED2"/>
    <property type="match status" value="1"/>
</dbReference>
<evidence type="ECO:0000313" key="3">
    <source>
        <dbReference type="EMBL" id="MFC5545258.1"/>
    </source>
</evidence>
<dbReference type="Gene3D" id="3.20.20.450">
    <property type="entry name" value="EAL domain"/>
    <property type="match status" value="1"/>
</dbReference>
<dbReference type="Proteomes" id="UP001596055">
    <property type="component" value="Unassembled WGS sequence"/>
</dbReference>
<feature type="transmembrane region" description="Helical" evidence="1">
    <location>
        <begin position="28"/>
        <end position="47"/>
    </location>
</feature>
<feature type="transmembrane region" description="Helical" evidence="1">
    <location>
        <begin position="215"/>
        <end position="236"/>
    </location>
</feature>
<dbReference type="SMART" id="SM00052">
    <property type="entry name" value="EAL"/>
    <property type="match status" value="1"/>
</dbReference>
<sequence>MDSSAPNQAAARFPGTLARRFFLRLRPWWPLLLLASSFAYGILVALWQTPTLLNPAVPATTPTPQPVVTQILPETGYRLETLASVLANRRWQDASAWQPTDNRRSGIGYPYQPATYRVTLANLSDAPVQRNLVLDAPYLDHVQPALISPDNDVQTLIAMGDSYPDGHRLIDLPTWMWPVTLAPGRTTLLVEVRNNGPVLLPLSLVASAMPDTGDIVALTWKSFISGLLVFALILNLSTVIRLRKPGLGWLSVFMAGLIHSQLVMDGLGFWLLWPELPVLNTLLGISLPLCLLALCEFTPHFISVSRTSAAVLRLFSLLAGAHLLAAPFGLRLIGQDSLLALAALGGIFILSLVVRYHRRVYDRYFGLSVLSILIGVVITSLRTIGWLPVTPLTDSAFFLGAALGSVILTSGMGRLLVEERNRRLGSDIQARQERKLRARVEQDIDRLMKTHRVTGKPNRPMLEETLDGINSQASPYSVCMIRLARINELEQALGYRTTEDLLKQYLRRLNGFLKRTVGDRLIMVNGFAVSSLDAANHAFAFYRNAPESEDDILLNAIVAWLGTNFREGRFSFSWAPSIGLAHAPQHGSDASSILSSAGFASLDDSRPLTTYDPAVADWQYRQQILMLELEASLRSDDMWLEYQPKVCIRDGRIASFEALLRWHHSEFGRVSPEQWIPVAEEVGLIPLVTQWVLERACRDFARLRDRHGPDIAVSINVSAKDLARKSFPESVIETTERHGLRPENLILEITETAVMNDTELARNSLLSLSQRGFRIALDDFGTGHSSLGTLASFELDELKIDRSFLIDIMTYPRRQNILRVALDLGETLNLDVVVEGVEDEATAVWLQQFPGLYGQGYYWGRPTRLPDA</sequence>
<dbReference type="InterPro" id="IPR001633">
    <property type="entry name" value="EAL_dom"/>
</dbReference>
<dbReference type="SUPFAM" id="SSF55073">
    <property type="entry name" value="Nucleotide cyclase"/>
    <property type="match status" value="1"/>
</dbReference>
<keyword evidence="1" id="KW-0812">Transmembrane</keyword>
<dbReference type="InterPro" id="IPR035919">
    <property type="entry name" value="EAL_sf"/>
</dbReference>
<dbReference type="Pfam" id="PF07695">
    <property type="entry name" value="7TMR-DISM_7TM"/>
    <property type="match status" value="1"/>
</dbReference>
<dbReference type="InterPro" id="IPR043128">
    <property type="entry name" value="Rev_trsase/Diguanyl_cyclase"/>
</dbReference>
<dbReference type="SUPFAM" id="SSF141868">
    <property type="entry name" value="EAL domain-like"/>
    <property type="match status" value="1"/>
</dbReference>
<feature type="transmembrane region" description="Helical" evidence="1">
    <location>
        <begin position="338"/>
        <end position="357"/>
    </location>
</feature>
<keyword evidence="4" id="KW-1185">Reference proteome</keyword>
<organism evidence="3 4">
    <name type="scientific">Marinobacter koreensis</name>
    <dbReference type="NCBI Taxonomy" id="335974"/>
    <lineage>
        <taxon>Bacteria</taxon>
        <taxon>Pseudomonadati</taxon>
        <taxon>Pseudomonadota</taxon>
        <taxon>Gammaproteobacteria</taxon>
        <taxon>Pseudomonadales</taxon>
        <taxon>Marinobacteraceae</taxon>
        <taxon>Marinobacter</taxon>
    </lineage>
</organism>
<dbReference type="Gene3D" id="2.60.40.2380">
    <property type="match status" value="1"/>
</dbReference>
<keyword evidence="1" id="KW-0472">Membrane</keyword>
<dbReference type="EMBL" id="JBHSNL010000001">
    <property type="protein sequence ID" value="MFC5545258.1"/>
    <property type="molecule type" value="Genomic_DNA"/>
</dbReference>
<feature type="transmembrane region" description="Helical" evidence="1">
    <location>
        <begin position="278"/>
        <end position="298"/>
    </location>
</feature>
<reference evidence="4" key="1">
    <citation type="journal article" date="2019" name="Int. J. Syst. Evol. Microbiol.">
        <title>The Global Catalogue of Microorganisms (GCM) 10K type strain sequencing project: providing services to taxonomists for standard genome sequencing and annotation.</title>
        <authorList>
            <consortium name="The Broad Institute Genomics Platform"/>
            <consortium name="The Broad Institute Genome Sequencing Center for Infectious Disease"/>
            <person name="Wu L."/>
            <person name="Ma J."/>
        </authorList>
    </citation>
    <scope>NUCLEOTIDE SEQUENCE [LARGE SCALE GENOMIC DNA]</scope>
    <source>
        <strain evidence="4">CGMCC 4.1799</strain>
    </source>
</reference>
<dbReference type="InterPro" id="IPR011622">
    <property type="entry name" value="7TMR_DISM_rcpt_extracell_dom2"/>
</dbReference>
<keyword evidence="1" id="KW-1133">Transmembrane helix</keyword>
<accession>A0ABW0RNP7</accession>
<feature type="transmembrane region" description="Helical" evidence="1">
    <location>
        <begin position="396"/>
        <end position="417"/>
    </location>
</feature>
<dbReference type="Gene3D" id="3.30.70.270">
    <property type="match status" value="1"/>
</dbReference>
<dbReference type="PROSITE" id="PS50883">
    <property type="entry name" value="EAL"/>
    <property type="match status" value="1"/>
</dbReference>
<name>A0ABW0RNP7_9GAMM</name>